<dbReference type="InterPro" id="IPR010264">
    <property type="entry name" value="Self-incomp_S1"/>
</dbReference>
<dbReference type="AlphaFoldDB" id="A0A1J6JSC8"/>
<keyword evidence="5 6" id="KW-0732">Signal</keyword>
<keyword evidence="3 6" id="KW-0713">Self-incompatibility</keyword>
<gene>
    <name evidence="7" type="ORF">A4A49_37546</name>
</gene>
<protein>
    <recommendedName>
        <fullName evidence="6">S-protein homolog</fullName>
    </recommendedName>
</protein>
<dbReference type="GO" id="GO:0060320">
    <property type="term" value="P:rejection of self pollen"/>
    <property type="evidence" value="ECO:0007669"/>
    <property type="project" value="UniProtKB-KW"/>
</dbReference>
<evidence type="ECO:0000256" key="1">
    <source>
        <dbReference type="ARBA" id="ARBA00004613"/>
    </source>
</evidence>
<evidence type="ECO:0000256" key="3">
    <source>
        <dbReference type="ARBA" id="ARBA00022471"/>
    </source>
</evidence>
<organism evidence="7 8">
    <name type="scientific">Nicotiana attenuata</name>
    <name type="common">Coyote tobacco</name>
    <dbReference type="NCBI Taxonomy" id="49451"/>
    <lineage>
        <taxon>Eukaryota</taxon>
        <taxon>Viridiplantae</taxon>
        <taxon>Streptophyta</taxon>
        <taxon>Embryophyta</taxon>
        <taxon>Tracheophyta</taxon>
        <taxon>Spermatophyta</taxon>
        <taxon>Magnoliopsida</taxon>
        <taxon>eudicotyledons</taxon>
        <taxon>Gunneridae</taxon>
        <taxon>Pentapetalae</taxon>
        <taxon>asterids</taxon>
        <taxon>lamiids</taxon>
        <taxon>Solanales</taxon>
        <taxon>Solanaceae</taxon>
        <taxon>Nicotianoideae</taxon>
        <taxon>Nicotianeae</taxon>
        <taxon>Nicotiana</taxon>
    </lineage>
</organism>
<evidence type="ECO:0000256" key="2">
    <source>
        <dbReference type="ARBA" id="ARBA00005581"/>
    </source>
</evidence>
<dbReference type="PANTHER" id="PTHR31232:SF61">
    <property type="entry name" value="S-PROTEIN HOMOLOG"/>
    <property type="match status" value="1"/>
</dbReference>
<dbReference type="Proteomes" id="UP000187609">
    <property type="component" value="Unassembled WGS sequence"/>
</dbReference>
<comment type="similarity">
    <text evidence="2 6">Belongs to the plant self-incompatibility (S1) protein family.</text>
</comment>
<dbReference type="PANTHER" id="PTHR31232">
    <property type="match status" value="1"/>
</dbReference>
<proteinExistence type="inferred from homology"/>
<keyword evidence="8" id="KW-1185">Reference proteome</keyword>
<dbReference type="GO" id="GO:0005576">
    <property type="term" value="C:extracellular region"/>
    <property type="evidence" value="ECO:0007669"/>
    <property type="project" value="UniProtKB-SubCell"/>
</dbReference>
<accession>A0A1J6JSC8</accession>
<dbReference type="EMBL" id="MJEQ01005048">
    <property type="protein sequence ID" value="OIT20645.1"/>
    <property type="molecule type" value="Genomic_DNA"/>
</dbReference>
<evidence type="ECO:0000313" key="8">
    <source>
        <dbReference type="Proteomes" id="UP000187609"/>
    </source>
</evidence>
<name>A0A1J6JSC8_NICAT</name>
<comment type="caution">
    <text evidence="7">The sequence shown here is derived from an EMBL/GenBank/DDBJ whole genome shotgun (WGS) entry which is preliminary data.</text>
</comment>
<evidence type="ECO:0000256" key="5">
    <source>
        <dbReference type="ARBA" id="ARBA00022729"/>
    </source>
</evidence>
<dbReference type="OMA" id="CHFWWGF"/>
<evidence type="ECO:0000313" key="7">
    <source>
        <dbReference type="EMBL" id="OIT20645.1"/>
    </source>
</evidence>
<feature type="chain" id="PRO_5025098562" description="S-protein homolog" evidence="6">
    <location>
        <begin position="23"/>
        <end position="146"/>
    </location>
</feature>
<comment type="subcellular location">
    <subcellularLocation>
        <location evidence="1 6">Secreted</location>
    </subcellularLocation>
</comment>
<dbReference type="Gramene" id="OIT20645">
    <property type="protein sequence ID" value="OIT20645"/>
    <property type="gene ID" value="A4A49_37546"/>
</dbReference>
<keyword evidence="4 6" id="KW-0964">Secreted</keyword>
<sequence>MISFLVKIFFLLLIIPYDITESQCLFYEVHIFNNLPRNSPQLQLHCASGDDDFGHQYPGVRKDYSWSFCENWFPKTLYFCHFWWGFKEQAFEVFNNSNNCIDGGDKYVPDETTKCVWQIQKDGIYLGYVNSTGQLHLTKYAEWLGN</sequence>
<dbReference type="Pfam" id="PF05938">
    <property type="entry name" value="Self-incomp_S1"/>
    <property type="match status" value="1"/>
</dbReference>
<evidence type="ECO:0000256" key="4">
    <source>
        <dbReference type="ARBA" id="ARBA00022525"/>
    </source>
</evidence>
<feature type="signal peptide" evidence="6">
    <location>
        <begin position="1"/>
        <end position="22"/>
    </location>
</feature>
<evidence type="ECO:0000256" key="6">
    <source>
        <dbReference type="RuleBase" id="RU367044"/>
    </source>
</evidence>
<reference evidence="7" key="1">
    <citation type="submission" date="2016-11" db="EMBL/GenBank/DDBJ databases">
        <title>The genome of Nicotiana attenuata.</title>
        <authorList>
            <person name="Xu S."/>
            <person name="Brockmoeller T."/>
            <person name="Gaquerel E."/>
            <person name="Navarro A."/>
            <person name="Kuhl H."/>
            <person name="Gase K."/>
            <person name="Ling Z."/>
            <person name="Zhou W."/>
            <person name="Kreitzer C."/>
            <person name="Stanke M."/>
            <person name="Tang H."/>
            <person name="Lyons E."/>
            <person name="Pandey P."/>
            <person name="Pandey S.P."/>
            <person name="Timmermann B."/>
            <person name="Baldwin I.T."/>
        </authorList>
    </citation>
    <scope>NUCLEOTIDE SEQUENCE [LARGE SCALE GENOMIC DNA]</scope>
    <source>
        <strain evidence="7">UT</strain>
    </source>
</reference>